<dbReference type="Gene3D" id="1.10.357.140">
    <property type="entry name" value="UbiA prenyltransferase"/>
    <property type="match status" value="1"/>
</dbReference>
<dbReference type="AlphaFoldDB" id="A0A520KSV4"/>
<evidence type="ECO:0000256" key="2">
    <source>
        <dbReference type="ARBA" id="ARBA00022692"/>
    </source>
</evidence>
<comment type="subcellular location">
    <subcellularLocation>
        <location evidence="1">Cell membrane</location>
        <topology evidence="1">Multi-pass membrane protein</topology>
    </subcellularLocation>
</comment>
<keyword evidence="4 5" id="KW-0472">Membrane</keyword>
<dbReference type="Proteomes" id="UP000317158">
    <property type="component" value="Unassembled WGS sequence"/>
</dbReference>
<comment type="caution">
    <text evidence="6">The sequence shown here is derived from an EMBL/GenBank/DDBJ whole genome shotgun (WGS) entry which is preliminary data.</text>
</comment>
<evidence type="ECO:0000313" key="6">
    <source>
        <dbReference type="EMBL" id="RZN64974.1"/>
    </source>
</evidence>
<evidence type="ECO:0000256" key="5">
    <source>
        <dbReference type="SAM" id="Phobius"/>
    </source>
</evidence>
<dbReference type="EMBL" id="RXIF01000004">
    <property type="protein sequence ID" value="RZN64974.1"/>
    <property type="molecule type" value="Genomic_DNA"/>
</dbReference>
<proteinExistence type="predicted"/>
<feature type="transmembrane region" description="Helical" evidence="5">
    <location>
        <begin position="43"/>
        <end position="64"/>
    </location>
</feature>
<feature type="transmembrane region" description="Helical" evidence="5">
    <location>
        <begin position="94"/>
        <end position="125"/>
    </location>
</feature>
<organism evidence="6 7">
    <name type="scientific">Methanoliparum thermophilum</name>
    <dbReference type="NCBI Taxonomy" id="2491083"/>
    <lineage>
        <taxon>Archaea</taxon>
        <taxon>Methanobacteriati</taxon>
        <taxon>Methanobacteriota</taxon>
        <taxon>Candidatus Methanoliparia</taxon>
        <taxon>Candidatus Methanoliparales</taxon>
        <taxon>Candidatus Methanoliparaceae</taxon>
        <taxon>Candidatus Methanoliparum</taxon>
    </lineage>
</organism>
<evidence type="ECO:0000313" key="7">
    <source>
        <dbReference type="Proteomes" id="UP000317158"/>
    </source>
</evidence>
<gene>
    <name evidence="6" type="ORF">EF806_02720</name>
</gene>
<keyword evidence="3 5" id="KW-1133">Transmembrane helix</keyword>
<dbReference type="InterPro" id="IPR044878">
    <property type="entry name" value="UbiA_sf"/>
</dbReference>
<dbReference type="GO" id="GO:0016765">
    <property type="term" value="F:transferase activity, transferring alkyl or aryl (other than methyl) groups"/>
    <property type="evidence" value="ECO:0007669"/>
    <property type="project" value="InterPro"/>
</dbReference>
<sequence>MTSIPLSARPFALWMYYYESFMTGFVITLLSGITLSTLSSPEIILSALSMGFIFISAFMFNDIIDRDLDFNSGKHWKFTYKNPKDVRILLRSSIFLCTVSLLITAIIGLFQFVIASISVSMVVLYSKFFKNTKIVDMISNFCLGTAPLLMVGYVGPILLLFGFTSLLVFINGGIVDRDKDAIYGIKNTFTSINLNKNLKIQKTISLMILLSAIFIITYYAAFSTFRYTYFTYFIFSVYLILSALSVLLLSYVNKSLIERPLKIRWMELYSIVGLIRLFTLFPIGIIIT</sequence>
<protein>
    <recommendedName>
        <fullName evidence="8">Prenyltransferase</fullName>
    </recommendedName>
</protein>
<feature type="transmembrane region" description="Helical" evidence="5">
    <location>
        <begin position="12"/>
        <end position="37"/>
    </location>
</feature>
<dbReference type="Pfam" id="PF01040">
    <property type="entry name" value="UbiA"/>
    <property type="match status" value="1"/>
</dbReference>
<name>A0A520KSV4_METT2</name>
<reference evidence="6 7" key="1">
    <citation type="journal article" date="2019" name="Nat. Microbiol.">
        <title>Wide diversity of methane and short-chain alkane metabolisms in uncultured archaea.</title>
        <authorList>
            <person name="Borrel G."/>
            <person name="Adam P.S."/>
            <person name="McKay L.J."/>
            <person name="Chen L.X."/>
            <person name="Sierra-Garcia I.N."/>
            <person name="Sieber C.M."/>
            <person name="Letourneur Q."/>
            <person name="Ghozlane A."/>
            <person name="Andersen G.L."/>
            <person name="Li W.J."/>
            <person name="Hallam S.J."/>
            <person name="Muyzer G."/>
            <person name="de Oliveira V.M."/>
            <person name="Inskeep W.P."/>
            <person name="Banfield J.F."/>
            <person name="Gribaldo S."/>
        </authorList>
    </citation>
    <scope>NUCLEOTIDE SEQUENCE [LARGE SCALE GENOMIC DNA]</scope>
    <source>
        <strain evidence="6">NM1a</strain>
    </source>
</reference>
<evidence type="ECO:0000256" key="1">
    <source>
        <dbReference type="ARBA" id="ARBA00004651"/>
    </source>
</evidence>
<accession>A0A520KSV4</accession>
<dbReference type="GO" id="GO:0005886">
    <property type="term" value="C:plasma membrane"/>
    <property type="evidence" value="ECO:0007669"/>
    <property type="project" value="UniProtKB-SubCell"/>
</dbReference>
<keyword evidence="2 5" id="KW-0812">Transmembrane</keyword>
<feature type="transmembrane region" description="Helical" evidence="5">
    <location>
        <begin position="227"/>
        <end position="253"/>
    </location>
</feature>
<dbReference type="InterPro" id="IPR000537">
    <property type="entry name" value="UbiA_prenyltransferase"/>
</dbReference>
<feature type="transmembrane region" description="Helical" evidence="5">
    <location>
        <begin position="203"/>
        <end position="221"/>
    </location>
</feature>
<evidence type="ECO:0008006" key="8">
    <source>
        <dbReference type="Google" id="ProtNLM"/>
    </source>
</evidence>
<feature type="transmembrane region" description="Helical" evidence="5">
    <location>
        <begin position="265"/>
        <end position="287"/>
    </location>
</feature>
<evidence type="ECO:0000256" key="4">
    <source>
        <dbReference type="ARBA" id="ARBA00023136"/>
    </source>
</evidence>
<feature type="transmembrane region" description="Helical" evidence="5">
    <location>
        <begin position="145"/>
        <end position="170"/>
    </location>
</feature>
<evidence type="ECO:0000256" key="3">
    <source>
        <dbReference type="ARBA" id="ARBA00022989"/>
    </source>
</evidence>